<proteinExistence type="predicted"/>
<keyword evidence="2" id="KW-1185">Reference proteome</keyword>
<dbReference type="AlphaFoldDB" id="A0A1H6Q4F5"/>
<dbReference type="EMBL" id="FNXY01000001">
    <property type="protein sequence ID" value="SEI38683.1"/>
    <property type="molecule type" value="Genomic_DNA"/>
</dbReference>
<protein>
    <submittedName>
        <fullName evidence="1">Uncharacterized protein</fullName>
    </submittedName>
</protein>
<name>A0A1H6Q4F5_9BACT</name>
<gene>
    <name evidence="1" type="ORF">SAMN04487995_0278</name>
</gene>
<sequence length="75" mass="8991">MSQDSLSFVRTKYRYKNTNSTSIKITYLNIRNKRFDSGLNPIFALSRQIQNEYFIFGTQFFLERSLSAPEYYDQK</sequence>
<reference evidence="1 2" key="1">
    <citation type="submission" date="2016-10" db="EMBL/GenBank/DDBJ databases">
        <authorList>
            <person name="de Groot N.N."/>
        </authorList>
    </citation>
    <scope>NUCLEOTIDE SEQUENCE [LARGE SCALE GENOMIC DNA]</scope>
    <source>
        <strain evidence="1 2">DSM 19938</strain>
    </source>
</reference>
<accession>A0A1H6Q4F5</accession>
<evidence type="ECO:0000313" key="2">
    <source>
        <dbReference type="Proteomes" id="UP000199532"/>
    </source>
</evidence>
<evidence type="ECO:0000313" key="1">
    <source>
        <dbReference type="EMBL" id="SEI38683.1"/>
    </source>
</evidence>
<dbReference type="Proteomes" id="UP000199532">
    <property type="component" value="Unassembled WGS sequence"/>
</dbReference>
<organism evidence="1 2">
    <name type="scientific">Dyadobacter koreensis</name>
    <dbReference type="NCBI Taxonomy" id="408657"/>
    <lineage>
        <taxon>Bacteria</taxon>
        <taxon>Pseudomonadati</taxon>
        <taxon>Bacteroidota</taxon>
        <taxon>Cytophagia</taxon>
        <taxon>Cytophagales</taxon>
        <taxon>Spirosomataceae</taxon>
        <taxon>Dyadobacter</taxon>
    </lineage>
</organism>